<proteinExistence type="predicted"/>
<protein>
    <submittedName>
        <fullName evidence="1">Uncharacterized protein</fullName>
    </submittedName>
</protein>
<evidence type="ECO:0000313" key="2">
    <source>
        <dbReference type="Proteomes" id="UP000269945"/>
    </source>
</evidence>
<organism evidence="1 2">
    <name type="scientific">Gulo gulo</name>
    <name type="common">Wolverine</name>
    <name type="synonym">Gluton</name>
    <dbReference type="NCBI Taxonomy" id="48420"/>
    <lineage>
        <taxon>Eukaryota</taxon>
        <taxon>Metazoa</taxon>
        <taxon>Chordata</taxon>
        <taxon>Craniata</taxon>
        <taxon>Vertebrata</taxon>
        <taxon>Euteleostomi</taxon>
        <taxon>Mammalia</taxon>
        <taxon>Eutheria</taxon>
        <taxon>Laurasiatheria</taxon>
        <taxon>Carnivora</taxon>
        <taxon>Caniformia</taxon>
        <taxon>Musteloidea</taxon>
        <taxon>Mustelidae</taxon>
        <taxon>Guloninae</taxon>
        <taxon>Gulo</taxon>
    </lineage>
</organism>
<dbReference type="EMBL" id="CYRY02044052">
    <property type="protein sequence ID" value="VCX38806.1"/>
    <property type="molecule type" value="Genomic_DNA"/>
</dbReference>
<reference evidence="1 2" key="1">
    <citation type="submission" date="2018-10" db="EMBL/GenBank/DDBJ databases">
        <authorList>
            <person name="Ekblom R."/>
            <person name="Jareborg N."/>
        </authorList>
    </citation>
    <scope>NUCLEOTIDE SEQUENCE [LARGE SCALE GENOMIC DNA]</scope>
    <source>
        <tissue evidence="1">Muscle</tissue>
    </source>
</reference>
<dbReference type="Proteomes" id="UP000269945">
    <property type="component" value="Unassembled WGS sequence"/>
</dbReference>
<name>A0A9X9M7Y2_GULGU</name>
<accession>A0A9X9M7Y2</accession>
<evidence type="ECO:0000313" key="1">
    <source>
        <dbReference type="EMBL" id="VCX38806.1"/>
    </source>
</evidence>
<sequence length="53" mass="6289">MGVLDSLRVQRQLPETSDHSWMERKRMWACSYRLILTRQEKKDSKLAHCSLIG</sequence>
<comment type="caution">
    <text evidence="1">The sequence shown here is derived from an EMBL/GenBank/DDBJ whole genome shotgun (WGS) entry which is preliminary data.</text>
</comment>
<gene>
    <name evidence="1" type="ORF">BN2614_LOCUS1</name>
</gene>
<dbReference type="AlphaFoldDB" id="A0A9X9M7Y2"/>
<keyword evidence="2" id="KW-1185">Reference proteome</keyword>